<feature type="transmembrane region" description="Helical" evidence="5">
    <location>
        <begin position="41"/>
        <end position="59"/>
    </location>
</feature>
<dbReference type="PANTHER" id="PTHR12714:SF9">
    <property type="entry name" value="PROTEIN-S-ISOPRENYLCYSTEINE O-METHYLTRANSFERASE"/>
    <property type="match status" value="1"/>
</dbReference>
<evidence type="ECO:0000313" key="7">
    <source>
        <dbReference type="Proteomes" id="UP001524502"/>
    </source>
</evidence>
<evidence type="ECO:0000256" key="2">
    <source>
        <dbReference type="ARBA" id="ARBA00022692"/>
    </source>
</evidence>
<evidence type="ECO:0000256" key="3">
    <source>
        <dbReference type="ARBA" id="ARBA00022989"/>
    </source>
</evidence>
<protein>
    <submittedName>
        <fullName evidence="6">Isoprenylcysteine carboxylmethyltransferase family protein</fullName>
    </submittedName>
</protein>
<evidence type="ECO:0000256" key="1">
    <source>
        <dbReference type="ARBA" id="ARBA00004127"/>
    </source>
</evidence>
<keyword evidence="2 5" id="KW-0812">Transmembrane</keyword>
<gene>
    <name evidence="6" type="ORF">NE619_09545</name>
</gene>
<dbReference type="Proteomes" id="UP001524502">
    <property type="component" value="Unassembled WGS sequence"/>
</dbReference>
<proteinExistence type="predicted"/>
<feature type="transmembrane region" description="Helical" evidence="5">
    <location>
        <begin position="71"/>
        <end position="93"/>
    </location>
</feature>
<dbReference type="PANTHER" id="PTHR12714">
    <property type="entry name" value="PROTEIN-S ISOPRENYLCYSTEINE O-METHYLTRANSFERASE"/>
    <property type="match status" value="1"/>
</dbReference>
<sequence>MNGIVLLIPFLIIRFGLLSFVNKEAVQRAARFAPVQGSERIAYWIYQISNIAIFIYLFFLKVNIELCWQFYTGLVCYLLGLFICSISIMNFSSPSEAGLNTNGIYRFSRNPMYVSYFVCFVGMALLTQSLILLSIVVVFQISSHWIILSEERWCIERFGTSYGQYMKKVRRYI</sequence>
<dbReference type="Pfam" id="PF04191">
    <property type="entry name" value="PEMT"/>
    <property type="match status" value="1"/>
</dbReference>
<evidence type="ECO:0000313" key="6">
    <source>
        <dbReference type="EMBL" id="MCQ4636974.1"/>
    </source>
</evidence>
<keyword evidence="3 5" id="KW-1133">Transmembrane helix</keyword>
<keyword evidence="4 5" id="KW-0472">Membrane</keyword>
<keyword evidence="7" id="KW-1185">Reference proteome</keyword>
<comment type="subcellular location">
    <subcellularLocation>
        <location evidence="1">Endomembrane system</location>
        <topology evidence="1">Multi-pass membrane protein</topology>
    </subcellularLocation>
</comment>
<organism evidence="6 7">
    <name type="scientific">Anaerovorax odorimutans</name>
    <dbReference type="NCBI Taxonomy" id="109327"/>
    <lineage>
        <taxon>Bacteria</taxon>
        <taxon>Bacillati</taxon>
        <taxon>Bacillota</taxon>
        <taxon>Clostridia</taxon>
        <taxon>Peptostreptococcales</taxon>
        <taxon>Anaerovoracaceae</taxon>
        <taxon>Anaerovorax</taxon>
    </lineage>
</organism>
<feature type="transmembrane region" description="Helical" evidence="5">
    <location>
        <begin position="113"/>
        <end position="139"/>
    </location>
</feature>
<dbReference type="EMBL" id="JANFXK010000009">
    <property type="protein sequence ID" value="MCQ4636974.1"/>
    <property type="molecule type" value="Genomic_DNA"/>
</dbReference>
<reference evidence="6 7" key="1">
    <citation type="submission" date="2022-06" db="EMBL/GenBank/DDBJ databases">
        <title>Isolation of gut microbiota from human fecal samples.</title>
        <authorList>
            <person name="Pamer E.G."/>
            <person name="Barat B."/>
            <person name="Waligurski E."/>
            <person name="Medina S."/>
            <person name="Paddock L."/>
            <person name="Mostad J."/>
        </authorList>
    </citation>
    <scope>NUCLEOTIDE SEQUENCE [LARGE SCALE GENOMIC DNA]</scope>
    <source>
        <strain evidence="6 7">SL.3.17</strain>
    </source>
</reference>
<dbReference type="RefSeq" id="WP_256132164.1">
    <property type="nucleotide sequence ID" value="NZ_JANFXK010000009.1"/>
</dbReference>
<dbReference type="InterPro" id="IPR007318">
    <property type="entry name" value="Phopholipid_MeTrfase"/>
</dbReference>
<evidence type="ECO:0000256" key="5">
    <source>
        <dbReference type="SAM" id="Phobius"/>
    </source>
</evidence>
<name>A0ABT1RP54_9FIRM</name>
<comment type="caution">
    <text evidence="6">The sequence shown here is derived from an EMBL/GenBank/DDBJ whole genome shotgun (WGS) entry which is preliminary data.</text>
</comment>
<dbReference type="Gene3D" id="1.20.120.1630">
    <property type="match status" value="1"/>
</dbReference>
<evidence type="ECO:0000256" key="4">
    <source>
        <dbReference type="ARBA" id="ARBA00023136"/>
    </source>
</evidence>
<accession>A0ABT1RP54</accession>